<dbReference type="Pfam" id="PF01120">
    <property type="entry name" value="Alpha_L_fucos"/>
    <property type="match status" value="1"/>
</dbReference>
<evidence type="ECO:0000256" key="5">
    <source>
        <dbReference type="ARBA" id="ARBA00022801"/>
    </source>
</evidence>
<gene>
    <name evidence="9" type="ORF">BDZ31_000080</name>
</gene>
<dbReference type="InterPro" id="IPR017853">
    <property type="entry name" value="GH"/>
</dbReference>
<keyword evidence="4" id="KW-0732">Signal</keyword>
<dbReference type="Gene3D" id="2.60.40.1180">
    <property type="entry name" value="Golgi alpha-mannosidase II"/>
    <property type="match status" value="1"/>
</dbReference>
<feature type="site" description="May be important for catalysis" evidence="7">
    <location>
        <position position="287"/>
    </location>
</feature>
<evidence type="ECO:0000256" key="4">
    <source>
        <dbReference type="ARBA" id="ARBA00022729"/>
    </source>
</evidence>
<name>A0A840I6M7_9ACTN</name>
<dbReference type="PIRSF" id="PIRSF001092">
    <property type="entry name" value="Alpha-L-fucosidase"/>
    <property type="match status" value="1"/>
</dbReference>
<dbReference type="PANTHER" id="PTHR10030">
    <property type="entry name" value="ALPHA-L-FUCOSIDASE"/>
    <property type="match status" value="1"/>
</dbReference>
<dbReference type="Gene3D" id="3.20.20.80">
    <property type="entry name" value="Glycosidases"/>
    <property type="match status" value="1"/>
</dbReference>
<dbReference type="InterPro" id="IPR000933">
    <property type="entry name" value="Glyco_hydro_29"/>
</dbReference>
<dbReference type="EMBL" id="JACHNU010000001">
    <property type="protein sequence ID" value="MBB4660507.1"/>
    <property type="molecule type" value="Genomic_DNA"/>
</dbReference>
<dbReference type="SUPFAM" id="SSF51445">
    <property type="entry name" value="(Trans)glycosidases"/>
    <property type="match status" value="1"/>
</dbReference>
<dbReference type="AlphaFoldDB" id="A0A840I6M7"/>
<dbReference type="SMART" id="SM00812">
    <property type="entry name" value="Alpha_L_fucos"/>
    <property type="match status" value="1"/>
</dbReference>
<evidence type="ECO:0000256" key="7">
    <source>
        <dbReference type="PIRSR" id="PIRSR001092-1"/>
    </source>
</evidence>
<dbReference type="RefSeq" id="WP_183337903.1">
    <property type="nucleotide sequence ID" value="NZ_JACHNU010000001.1"/>
</dbReference>
<dbReference type="PANTHER" id="PTHR10030:SF37">
    <property type="entry name" value="ALPHA-L-FUCOSIDASE-RELATED"/>
    <property type="match status" value="1"/>
</dbReference>
<organism evidence="9 10">
    <name type="scientific">Conexibacter arvalis</name>
    <dbReference type="NCBI Taxonomy" id="912552"/>
    <lineage>
        <taxon>Bacteria</taxon>
        <taxon>Bacillati</taxon>
        <taxon>Actinomycetota</taxon>
        <taxon>Thermoleophilia</taxon>
        <taxon>Solirubrobacterales</taxon>
        <taxon>Conexibacteraceae</taxon>
        <taxon>Conexibacter</taxon>
    </lineage>
</organism>
<evidence type="ECO:0000256" key="6">
    <source>
        <dbReference type="ARBA" id="ARBA00023295"/>
    </source>
</evidence>
<comment type="function">
    <text evidence="1">Alpha-L-fucosidase is responsible for hydrolyzing the alpha-1,6-linked fucose joined to the reducing-end N-acetylglucosamine of the carbohydrate moieties of glycoproteins.</text>
</comment>
<sequence length="459" mass="50091">MAAAEPPAGPPLPSWYDDAKLGIFIHWNAAAIPAFAPLTAPDLTFDPQTPLWRQRQQWRLMPYAEMYENAMLVPGSETQRFHAETYGERSYAAFAEEFRTRSIPAWEAEPWAELFASAGARYVVLTTKTEDGFLLWPSDRPHPRKPAWQSERDVVGELAGAVRAAGMRFGTYYCGGLDWSFGGLPIVDTASMHAALRAAPGYPEYARAHWDELVDRYAPSVLWNDYCAVAMPELEGFLDAYRRRVPDGVVNDRFDIPRQSDGRLHADFVTLEYAEVDGPADRKWEACRGIGTSFGYNRLEDDRTYLDAAALVHLLADVVAGGGNLLLNVGPDGAGRIPPAQAERLRALGAWLAVNGEAIHGTRRWQRARGVTNEGVGVRYTRSADAVHAIVLGPTRRAAVDLDVELAPGAQVTRAGGGGPLAWTRSPHGTCVELPAAQREEAGFSLRIAPAGAVADATA</sequence>
<reference evidence="9 10" key="1">
    <citation type="submission" date="2020-08" db="EMBL/GenBank/DDBJ databases">
        <title>Genomic Encyclopedia of Archaeal and Bacterial Type Strains, Phase II (KMG-II): from individual species to whole genera.</title>
        <authorList>
            <person name="Goeker M."/>
        </authorList>
    </citation>
    <scope>NUCLEOTIDE SEQUENCE [LARGE SCALE GENOMIC DNA]</scope>
    <source>
        <strain evidence="9 10">DSM 23288</strain>
    </source>
</reference>
<evidence type="ECO:0000256" key="2">
    <source>
        <dbReference type="ARBA" id="ARBA00007951"/>
    </source>
</evidence>
<evidence type="ECO:0000256" key="3">
    <source>
        <dbReference type="ARBA" id="ARBA00012662"/>
    </source>
</evidence>
<dbReference type="InterPro" id="IPR013780">
    <property type="entry name" value="Glyco_hydro_b"/>
</dbReference>
<proteinExistence type="inferred from homology"/>
<evidence type="ECO:0000259" key="8">
    <source>
        <dbReference type="Pfam" id="PF01120"/>
    </source>
</evidence>
<accession>A0A840I6M7</accession>
<feature type="domain" description="Glycoside hydrolase family 29 N-terminal" evidence="8">
    <location>
        <begin position="11"/>
        <end position="357"/>
    </location>
</feature>
<evidence type="ECO:0000313" key="9">
    <source>
        <dbReference type="EMBL" id="MBB4660507.1"/>
    </source>
</evidence>
<dbReference type="Proteomes" id="UP000585272">
    <property type="component" value="Unassembled WGS sequence"/>
</dbReference>
<dbReference type="GO" id="GO:0004560">
    <property type="term" value="F:alpha-L-fucosidase activity"/>
    <property type="evidence" value="ECO:0007669"/>
    <property type="project" value="UniProtKB-EC"/>
</dbReference>
<dbReference type="InterPro" id="IPR016286">
    <property type="entry name" value="FUC_metazoa-typ"/>
</dbReference>
<evidence type="ECO:0000256" key="1">
    <source>
        <dbReference type="ARBA" id="ARBA00004071"/>
    </source>
</evidence>
<evidence type="ECO:0000313" key="10">
    <source>
        <dbReference type="Proteomes" id="UP000585272"/>
    </source>
</evidence>
<keyword evidence="5 9" id="KW-0378">Hydrolase</keyword>
<keyword evidence="10" id="KW-1185">Reference proteome</keyword>
<dbReference type="EC" id="3.2.1.51" evidence="3"/>
<comment type="caution">
    <text evidence="9">The sequence shown here is derived from an EMBL/GenBank/DDBJ whole genome shotgun (WGS) entry which is preliminary data.</text>
</comment>
<keyword evidence="6 9" id="KW-0326">Glycosidase</keyword>
<comment type="similarity">
    <text evidence="2">Belongs to the glycosyl hydrolase 29 family.</text>
</comment>
<dbReference type="GO" id="GO:0005764">
    <property type="term" value="C:lysosome"/>
    <property type="evidence" value="ECO:0007669"/>
    <property type="project" value="TreeGrafter"/>
</dbReference>
<dbReference type="GO" id="GO:0006004">
    <property type="term" value="P:fucose metabolic process"/>
    <property type="evidence" value="ECO:0007669"/>
    <property type="project" value="InterPro"/>
</dbReference>
<protein>
    <recommendedName>
        <fullName evidence="3">alpha-L-fucosidase</fullName>
        <ecNumber evidence="3">3.2.1.51</ecNumber>
    </recommendedName>
</protein>
<dbReference type="InterPro" id="IPR057739">
    <property type="entry name" value="Glyco_hydro_29_N"/>
</dbReference>
<dbReference type="PRINTS" id="PR00741">
    <property type="entry name" value="GLHYDRLASE29"/>
</dbReference>
<dbReference type="GO" id="GO:0016139">
    <property type="term" value="P:glycoside catabolic process"/>
    <property type="evidence" value="ECO:0007669"/>
    <property type="project" value="TreeGrafter"/>
</dbReference>